<evidence type="ECO:0000256" key="1">
    <source>
        <dbReference type="ARBA" id="ARBA00004141"/>
    </source>
</evidence>
<feature type="transmembrane region" description="Helical" evidence="6">
    <location>
        <begin position="195"/>
        <end position="220"/>
    </location>
</feature>
<name>A0A7Z0WMB1_9PSEU</name>
<dbReference type="PANTHER" id="PTHR10037:SF62">
    <property type="entry name" value="SODIUM CHANNEL PROTEIN 60E"/>
    <property type="match status" value="1"/>
</dbReference>
<feature type="domain" description="Ion transport" evidence="7">
    <location>
        <begin position="14"/>
        <end position="226"/>
    </location>
</feature>
<dbReference type="Proteomes" id="UP000185696">
    <property type="component" value="Unassembled WGS sequence"/>
</dbReference>
<dbReference type="InterPro" id="IPR005821">
    <property type="entry name" value="Ion_trans_dom"/>
</dbReference>
<dbReference type="SUPFAM" id="SSF81324">
    <property type="entry name" value="Voltage-gated potassium channels"/>
    <property type="match status" value="1"/>
</dbReference>
<dbReference type="AlphaFoldDB" id="A0A7Z0WMB1"/>
<feature type="transmembrane region" description="Helical" evidence="6">
    <location>
        <begin position="125"/>
        <end position="148"/>
    </location>
</feature>
<evidence type="ECO:0000313" key="8">
    <source>
        <dbReference type="EMBL" id="OLF09550.1"/>
    </source>
</evidence>
<dbReference type="InterPro" id="IPR043203">
    <property type="entry name" value="VGCC_Ca_Na"/>
</dbReference>
<evidence type="ECO:0000256" key="5">
    <source>
        <dbReference type="SAM" id="Coils"/>
    </source>
</evidence>
<evidence type="ECO:0000256" key="6">
    <source>
        <dbReference type="SAM" id="Phobius"/>
    </source>
</evidence>
<sequence>MSKTRDRARALVDHKRFQRFIIWVIVVNAITLGLETSPTVMDHIGVLLHTADRVMLAIFVVELACRLYAYGWRFFTDPWNVFDFLIVGVSLLPATGPLSVLRALRILRVLRLISAVPAMRRVVSGLLAAVPGMASIGALLGLIIYVAAVLATKLFGGIAPEYFGDLGTTLFTLFQTMTGEAWPDVARQVMAEAPLAWIFFVIYILISSFAVLNLFIAVIVNGMEQEVNNELMEAENRHAAEEAASDKLILDELRALRTEIAQLRAERPAPEQPPA</sequence>
<dbReference type="EMBL" id="MSIF01000009">
    <property type="protein sequence ID" value="OLF09550.1"/>
    <property type="molecule type" value="Genomic_DNA"/>
</dbReference>
<proteinExistence type="predicted"/>
<dbReference type="Gene3D" id="1.20.120.350">
    <property type="entry name" value="Voltage-gated potassium channels. Chain C"/>
    <property type="match status" value="1"/>
</dbReference>
<organism evidence="8 9">
    <name type="scientific">Actinophytocola xinjiangensis</name>
    <dbReference type="NCBI Taxonomy" id="485602"/>
    <lineage>
        <taxon>Bacteria</taxon>
        <taxon>Bacillati</taxon>
        <taxon>Actinomycetota</taxon>
        <taxon>Actinomycetes</taxon>
        <taxon>Pseudonocardiales</taxon>
        <taxon>Pseudonocardiaceae</taxon>
    </lineage>
</organism>
<dbReference type="Gene3D" id="1.10.287.70">
    <property type="match status" value="1"/>
</dbReference>
<evidence type="ECO:0000256" key="2">
    <source>
        <dbReference type="ARBA" id="ARBA00022692"/>
    </source>
</evidence>
<accession>A0A7Z0WMB1</accession>
<comment type="caution">
    <text evidence="8">The sequence shown here is derived from an EMBL/GenBank/DDBJ whole genome shotgun (WGS) entry which is preliminary data.</text>
</comment>
<evidence type="ECO:0000259" key="7">
    <source>
        <dbReference type="Pfam" id="PF00520"/>
    </source>
</evidence>
<dbReference type="InterPro" id="IPR027359">
    <property type="entry name" value="Volt_channel_dom_sf"/>
</dbReference>
<feature type="coiled-coil region" evidence="5">
    <location>
        <begin position="224"/>
        <end position="266"/>
    </location>
</feature>
<keyword evidence="4 6" id="KW-0472">Membrane</keyword>
<comment type="subcellular location">
    <subcellularLocation>
        <location evidence="1">Membrane</location>
        <topology evidence="1">Multi-pass membrane protein</topology>
    </subcellularLocation>
</comment>
<dbReference type="Pfam" id="PF00520">
    <property type="entry name" value="Ion_trans"/>
    <property type="match status" value="1"/>
</dbReference>
<feature type="transmembrane region" description="Helical" evidence="6">
    <location>
        <begin position="84"/>
        <end position="104"/>
    </location>
</feature>
<keyword evidence="3 6" id="KW-1133">Transmembrane helix</keyword>
<reference evidence="8 9" key="1">
    <citation type="submission" date="2016-12" db="EMBL/GenBank/DDBJ databases">
        <title>The draft genome sequence of Actinophytocola xinjiangensis.</title>
        <authorList>
            <person name="Wang W."/>
            <person name="Yuan L."/>
        </authorList>
    </citation>
    <scope>NUCLEOTIDE SEQUENCE [LARGE SCALE GENOMIC DNA]</scope>
    <source>
        <strain evidence="8 9">CGMCC 4.4663</strain>
    </source>
</reference>
<gene>
    <name evidence="8" type="ORF">BLA60_19665</name>
</gene>
<evidence type="ECO:0000256" key="4">
    <source>
        <dbReference type="ARBA" id="ARBA00023136"/>
    </source>
</evidence>
<dbReference type="RefSeq" id="WP_075134543.1">
    <property type="nucleotide sequence ID" value="NZ_MSIF01000009.1"/>
</dbReference>
<evidence type="ECO:0000313" key="9">
    <source>
        <dbReference type="Proteomes" id="UP000185696"/>
    </source>
</evidence>
<protein>
    <submittedName>
        <fullName evidence="8">Ion transporter</fullName>
    </submittedName>
</protein>
<dbReference type="GO" id="GO:0005248">
    <property type="term" value="F:voltage-gated sodium channel activity"/>
    <property type="evidence" value="ECO:0007669"/>
    <property type="project" value="TreeGrafter"/>
</dbReference>
<dbReference type="OrthoDB" id="5297065at2"/>
<dbReference type="GO" id="GO:0001518">
    <property type="term" value="C:voltage-gated sodium channel complex"/>
    <property type="evidence" value="ECO:0007669"/>
    <property type="project" value="TreeGrafter"/>
</dbReference>
<dbReference type="PANTHER" id="PTHR10037">
    <property type="entry name" value="VOLTAGE-GATED CATION CHANNEL CALCIUM AND SODIUM"/>
    <property type="match status" value="1"/>
</dbReference>
<evidence type="ECO:0000256" key="3">
    <source>
        <dbReference type="ARBA" id="ARBA00022989"/>
    </source>
</evidence>
<keyword evidence="5" id="KW-0175">Coiled coil</keyword>
<keyword evidence="9" id="KW-1185">Reference proteome</keyword>
<keyword evidence="2 6" id="KW-0812">Transmembrane</keyword>
<feature type="transmembrane region" description="Helical" evidence="6">
    <location>
        <begin position="20"/>
        <end position="41"/>
    </location>
</feature>